<dbReference type="EMBL" id="CAJOAX010000536">
    <property type="protein sequence ID" value="CAF3609880.1"/>
    <property type="molecule type" value="Genomic_DNA"/>
</dbReference>
<gene>
    <name evidence="3" type="ORF">FNK824_LOCUS14241</name>
    <name evidence="2" type="ORF">OTI717_LOCUS7245</name>
    <name evidence="1" type="ORF">SEV965_LOCUS27423</name>
</gene>
<evidence type="ECO:0000313" key="3">
    <source>
        <dbReference type="EMBL" id="CAF3787465.1"/>
    </source>
</evidence>
<reference evidence="1" key="1">
    <citation type="submission" date="2021-02" db="EMBL/GenBank/DDBJ databases">
        <authorList>
            <person name="Nowell W R."/>
        </authorList>
    </citation>
    <scope>NUCLEOTIDE SEQUENCE</scope>
</reference>
<dbReference type="AlphaFoldDB" id="A0A815FBU9"/>
<proteinExistence type="predicted"/>
<evidence type="ECO:0000313" key="4">
    <source>
        <dbReference type="Proteomes" id="UP000663889"/>
    </source>
</evidence>
<dbReference type="EMBL" id="CAJOBE010001945">
    <property type="protein sequence ID" value="CAF3787465.1"/>
    <property type="molecule type" value="Genomic_DNA"/>
</dbReference>
<dbReference type="Proteomes" id="UP000663874">
    <property type="component" value="Unassembled WGS sequence"/>
</dbReference>
<protein>
    <submittedName>
        <fullName evidence="1">Uncharacterized protein</fullName>
    </submittedName>
</protein>
<comment type="caution">
    <text evidence="1">The sequence shown here is derived from an EMBL/GenBank/DDBJ whole genome shotgun (WGS) entry which is preliminary data.</text>
</comment>
<name>A0A815FBU9_9BILA</name>
<evidence type="ECO:0000313" key="2">
    <source>
        <dbReference type="EMBL" id="CAF3609880.1"/>
    </source>
</evidence>
<dbReference type="EMBL" id="CAJNOU010002456">
    <property type="protein sequence ID" value="CAF1323184.1"/>
    <property type="molecule type" value="Genomic_DNA"/>
</dbReference>
<sequence>MKQQRSKISQKPKKQTNKNMLYIELDTKCSCPSSTSNDNAFIQFTRRYLKCQSSMPIRIIRLFIERSLFHSPMTTISIFDSNNRLLKDSDRLCSLKHTCSSSSHYIPLRFQLKNMITSISNCSCLSSSIEHDSLSSIEHNSSSSSLPKIIQQENIEQILSTCSITQQPSSLPSCLSSSSSSSSNLFYNPIEISNLRNSKSFFIDSILDISMINHITSEFGEICSPLIKRKRYHAPKNIIPDVSLDIPLDLRIKKHSLSSIDSLSSQTKCM</sequence>
<organism evidence="1 4">
    <name type="scientific">Rotaria sordida</name>
    <dbReference type="NCBI Taxonomy" id="392033"/>
    <lineage>
        <taxon>Eukaryota</taxon>
        <taxon>Metazoa</taxon>
        <taxon>Spiralia</taxon>
        <taxon>Gnathifera</taxon>
        <taxon>Rotifera</taxon>
        <taxon>Eurotatoria</taxon>
        <taxon>Bdelloidea</taxon>
        <taxon>Philodinida</taxon>
        <taxon>Philodinidae</taxon>
        <taxon>Rotaria</taxon>
    </lineage>
</organism>
<dbReference type="Proteomes" id="UP000663889">
    <property type="component" value="Unassembled WGS sequence"/>
</dbReference>
<evidence type="ECO:0000313" key="1">
    <source>
        <dbReference type="EMBL" id="CAF1323184.1"/>
    </source>
</evidence>
<dbReference type="Proteomes" id="UP000663823">
    <property type="component" value="Unassembled WGS sequence"/>
</dbReference>
<accession>A0A815FBU9</accession>